<evidence type="ECO:0000313" key="8">
    <source>
        <dbReference type="EMBL" id="MBB4008861.1"/>
    </source>
</evidence>
<organism evidence="9 10">
    <name type="scientific">Allorhizobium taibaishanense</name>
    <dbReference type="NCBI Taxonomy" id="887144"/>
    <lineage>
        <taxon>Bacteria</taxon>
        <taxon>Pseudomonadati</taxon>
        <taxon>Pseudomonadota</taxon>
        <taxon>Alphaproteobacteria</taxon>
        <taxon>Hyphomicrobiales</taxon>
        <taxon>Rhizobiaceae</taxon>
        <taxon>Rhizobium/Agrobacterium group</taxon>
        <taxon>Allorhizobium</taxon>
    </lineage>
</organism>
<dbReference type="RefSeq" id="WP_075613923.1">
    <property type="nucleotide sequence ID" value="NZ_JACIED010000003.1"/>
</dbReference>
<dbReference type="STRING" id="887144.BJF91_11835"/>
<dbReference type="GO" id="GO:0006282">
    <property type="term" value="P:regulation of DNA repair"/>
    <property type="evidence" value="ECO:0007669"/>
    <property type="project" value="UniProtKB-UniRule"/>
</dbReference>
<protein>
    <recommendedName>
        <fullName evidence="3 5">Regulatory protein RecX</fullName>
    </recommendedName>
</protein>
<feature type="region of interest" description="Disordered" evidence="6">
    <location>
        <begin position="1"/>
        <end position="23"/>
    </location>
</feature>
<reference evidence="9 10" key="1">
    <citation type="submission" date="2016-09" db="EMBL/GenBank/DDBJ databases">
        <title>Rhizobium oryziradicis sp. nov., isolated from the root of rice.</title>
        <authorList>
            <person name="Zhao J."/>
            <person name="Zhang X."/>
        </authorList>
    </citation>
    <scope>NUCLEOTIDE SEQUENCE [LARGE SCALE GENOMIC DNA]</scope>
    <source>
        <strain evidence="9 10">14971</strain>
    </source>
</reference>
<comment type="subcellular location">
    <subcellularLocation>
        <location evidence="1 5">Cytoplasm</location>
    </subcellularLocation>
</comment>
<comment type="similarity">
    <text evidence="2 5">Belongs to the RecX family.</text>
</comment>
<keyword evidence="4 5" id="KW-0963">Cytoplasm</keyword>
<dbReference type="EMBL" id="MKIN01000021">
    <property type="protein sequence ID" value="OLP50031.1"/>
    <property type="molecule type" value="Genomic_DNA"/>
</dbReference>
<evidence type="ECO:0000256" key="2">
    <source>
        <dbReference type="ARBA" id="ARBA00009695"/>
    </source>
</evidence>
<dbReference type="Proteomes" id="UP000544107">
    <property type="component" value="Unassembled WGS sequence"/>
</dbReference>
<sequence>MTSQSDASDEPPTDADPLQPKPRMLAWARNSAAYRLSRRMMSEQELRDAVSRKARKKYEEIEPETVAVLAEEAVRFGRQMLALDDDAYAQIKSQSAARSGKSKRAIAQVLQRKGIDRDIAQAALEEVDDLAGAIRFARKRGYGPFRRNDGDERQRNKELSGMARNGFGYDLAQKVLAMKREEAEELLLQQPL</sequence>
<evidence type="ECO:0000259" key="7">
    <source>
        <dbReference type="Pfam" id="PF02631"/>
    </source>
</evidence>
<dbReference type="GO" id="GO:0005737">
    <property type="term" value="C:cytoplasm"/>
    <property type="evidence" value="ECO:0007669"/>
    <property type="project" value="UniProtKB-SubCell"/>
</dbReference>
<gene>
    <name evidence="5" type="primary">recX</name>
    <name evidence="9" type="ORF">BJF91_11835</name>
    <name evidence="8" type="ORF">GGQ71_003141</name>
</gene>
<accession>A0A1Q9A636</accession>
<dbReference type="Pfam" id="PF02631">
    <property type="entry name" value="RecX_HTH2"/>
    <property type="match status" value="1"/>
</dbReference>
<dbReference type="InterPro" id="IPR003783">
    <property type="entry name" value="Regulatory_RecX"/>
</dbReference>
<evidence type="ECO:0000313" key="11">
    <source>
        <dbReference type="Proteomes" id="UP000544107"/>
    </source>
</evidence>
<dbReference type="EMBL" id="JACIED010000003">
    <property type="protein sequence ID" value="MBB4008861.1"/>
    <property type="molecule type" value="Genomic_DNA"/>
</dbReference>
<evidence type="ECO:0000256" key="5">
    <source>
        <dbReference type="HAMAP-Rule" id="MF_01114"/>
    </source>
</evidence>
<dbReference type="InterPro" id="IPR036388">
    <property type="entry name" value="WH-like_DNA-bd_sf"/>
</dbReference>
<dbReference type="HAMAP" id="MF_01114">
    <property type="entry name" value="RecX"/>
    <property type="match status" value="1"/>
</dbReference>
<dbReference type="InterPro" id="IPR053924">
    <property type="entry name" value="RecX_HTH_2nd"/>
</dbReference>
<dbReference type="AlphaFoldDB" id="A0A1Q9A636"/>
<evidence type="ECO:0000256" key="6">
    <source>
        <dbReference type="SAM" id="MobiDB-lite"/>
    </source>
</evidence>
<evidence type="ECO:0000256" key="3">
    <source>
        <dbReference type="ARBA" id="ARBA00018111"/>
    </source>
</evidence>
<reference evidence="8 11" key="2">
    <citation type="submission" date="2020-08" db="EMBL/GenBank/DDBJ databases">
        <title>Genomic Encyclopedia of Type Strains, Phase IV (KMG-IV): sequencing the most valuable type-strain genomes for metagenomic binning, comparative biology and taxonomic classification.</title>
        <authorList>
            <person name="Goeker M."/>
        </authorList>
    </citation>
    <scope>NUCLEOTIDE SEQUENCE [LARGE SCALE GENOMIC DNA]</scope>
    <source>
        <strain evidence="8 11">DSM 100021</strain>
    </source>
</reference>
<dbReference type="NCBIfam" id="NF001060">
    <property type="entry name" value="PRK00117.4-4"/>
    <property type="match status" value="1"/>
</dbReference>
<name>A0A1Q9A636_9HYPH</name>
<keyword evidence="10" id="KW-1185">Reference proteome</keyword>
<evidence type="ECO:0000256" key="1">
    <source>
        <dbReference type="ARBA" id="ARBA00004496"/>
    </source>
</evidence>
<comment type="function">
    <text evidence="5">Modulates RecA activity.</text>
</comment>
<evidence type="ECO:0000256" key="4">
    <source>
        <dbReference type="ARBA" id="ARBA00022490"/>
    </source>
</evidence>
<dbReference type="Gene3D" id="1.10.10.10">
    <property type="entry name" value="Winged helix-like DNA-binding domain superfamily/Winged helix DNA-binding domain"/>
    <property type="match status" value="1"/>
</dbReference>
<proteinExistence type="inferred from homology"/>
<feature type="domain" description="RecX second three-helical" evidence="7">
    <location>
        <begin position="84"/>
        <end position="124"/>
    </location>
</feature>
<dbReference type="OrthoDB" id="8277672at2"/>
<comment type="caution">
    <text evidence="9">The sequence shown here is derived from an EMBL/GenBank/DDBJ whole genome shotgun (WGS) entry which is preliminary data.</text>
</comment>
<evidence type="ECO:0000313" key="10">
    <source>
        <dbReference type="Proteomes" id="UP000185598"/>
    </source>
</evidence>
<evidence type="ECO:0000313" key="9">
    <source>
        <dbReference type="EMBL" id="OLP50031.1"/>
    </source>
</evidence>
<dbReference type="Proteomes" id="UP000185598">
    <property type="component" value="Unassembled WGS sequence"/>
</dbReference>